<dbReference type="GO" id="GO:0051299">
    <property type="term" value="P:centrosome separation"/>
    <property type="evidence" value="ECO:0007669"/>
    <property type="project" value="TreeGrafter"/>
</dbReference>
<feature type="region of interest" description="Disordered" evidence="2">
    <location>
        <begin position="894"/>
        <end position="941"/>
    </location>
</feature>
<evidence type="ECO:0000256" key="1">
    <source>
        <dbReference type="SAM" id="Coils"/>
    </source>
</evidence>
<dbReference type="Proteomes" id="UP000694872">
    <property type="component" value="Unplaced"/>
</dbReference>
<dbReference type="InterPro" id="IPR038923">
    <property type="entry name" value="Centrobin"/>
</dbReference>
<proteinExistence type="predicted"/>
<organism evidence="3">
    <name type="scientific">Papilio xuthus</name>
    <name type="common">Asian swallowtail butterfly</name>
    <dbReference type="NCBI Taxonomy" id="66420"/>
    <lineage>
        <taxon>Eukaryota</taxon>
        <taxon>Metazoa</taxon>
        <taxon>Ecdysozoa</taxon>
        <taxon>Arthropoda</taxon>
        <taxon>Hexapoda</taxon>
        <taxon>Insecta</taxon>
        <taxon>Pterygota</taxon>
        <taxon>Neoptera</taxon>
        <taxon>Endopterygota</taxon>
        <taxon>Lepidoptera</taxon>
        <taxon>Glossata</taxon>
        <taxon>Ditrysia</taxon>
        <taxon>Papilionoidea</taxon>
        <taxon>Papilionidae</taxon>
        <taxon>Papilioninae</taxon>
        <taxon>Papilio</taxon>
    </lineage>
</organism>
<dbReference type="GO" id="GO:0007099">
    <property type="term" value="P:centriole replication"/>
    <property type="evidence" value="ECO:0007669"/>
    <property type="project" value="InterPro"/>
</dbReference>
<protein>
    <submittedName>
        <fullName evidence="3">Centrosomal protein of 135 kDa</fullName>
    </submittedName>
</protein>
<evidence type="ECO:0000256" key="2">
    <source>
        <dbReference type="SAM" id="MobiDB-lite"/>
    </source>
</evidence>
<keyword evidence="1" id="KW-0175">Coiled coil</keyword>
<feature type="compositionally biased region" description="Polar residues" evidence="2">
    <location>
        <begin position="297"/>
        <end position="310"/>
    </location>
</feature>
<dbReference type="GO" id="GO:1902017">
    <property type="term" value="P:regulation of cilium assembly"/>
    <property type="evidence" value="ECO:0007669"/>
    <property type="project" value="InterPro"/>
</dbReference>
<feature type="compositionally biased region" description="Polar residues" evidence="2">
    <location>
        <begin position="265"/>
        <end position="284"/>
    </location>
</feature>
<dbReference type="RefSeq" id="XP_013163980.1">
    <property type="nucleotide sequence ID" value="XM_013308526.1"/>
</dbReference>
<feature type="coiled-coil region" evidence="1">
    <location>
        <begin position="753"/>
        <end position="787"/>
    </location>
</feature>
<dbReference type="GeneID" id="106115208"/>
<dbReference type="AlphaFoldDB" id="A0AAJ6Z278"/>
<dbReference type="GO" id="GO:0005813">
    <property type="term" value="C:centrosome"/>
    <property type="evidence" value="ECO:0007669"/>
    <property type="project" value="TreeGrafter"/>
</dbReference>
<feature type="coiled-coil region" evidence="1">
    <location>
        <begin position="408"/>
        <end position="632"/>
    </location>
</feature>
<dbReference type="CTD" id="38258"/>
<dbReference type="KEGG" id="pxu:106115208"/>
<gene>
    <name evidence="3" type="primary">LOC106115208</name>
</gene>
<dbReference type="GO" id="GO:1902410">
    <property type="term" value="P:mitotic cytokinetic process"/>
    <property type="evidence" value="ECO:0007669"/>
    <property type="project" value="TreeGrafter"/>
</dbReference>
<feature type="compositionally biased region" description="Basic and acidic residues" evidence="2">
    <location>
        <begin position="902"/>
        <end position="927"/>
    </location>
</feature>
<feature type="region of interest" description="Disordered" evidence="2">
    <location>
        <begin position="265"/>
        <end position="310"/>
    </location>
</feature>
<dbReference type="GO" id="GO:0005814">
    <property type="term" value="C:centriole"/>
    <property type="evidence" value="ECO:0007669"/>
    <property type="project" value="TreeGrafter"/>
</dbReference>
<name>A0AAJ6Z278_PAPXU</name>
<evidence type="ECO:0000313" key="3">
    <source>
        <dbReference type="RefSeq" id="XP_013163980.1"/>
    </source>
</evidence>
<dbReference type="PANTHER" id="PTHR34439">
    <property type="entry name" value="CENTROBIN"/>
    <property type="match status" value="1"/>
</dbReference>
<reference evidence="3" key="1">
    <citation type="submission" date="2025-08" db="UniProtKB">
        <authorList>
            <consortium name="RefSeq"/>
        </authorList>
    </citation>
    <scope>IDENTIFICATION</scope>
</reference>
<sequence>MSETDDTDVLLLIPPNFFLICSSESDNSLLESSRTVVHKPVSRTAHVLGKLVDQVHSLESRLDTLELNTSTTFSSTSSIKNKTYNDSYRSLDRKCSTFPRRRRRKVLRRDKCSDLSLTSFDCMSLHRNIPKLKLPDTTQSRISETINDSQSMDGDISSIISTPSKTNDKLLLHEIDEFLTRVEAYETPDTRCKGTEKLSPESIIEATGSYIAQQLETKNDENEIQLPSGRKVTSEILDKYIYLVKNNALSDKVVSTIKSDHIENSNYSASQQTKTDIQTQSKSPSVRKLNFNEKDGQPTSTPKKYTHSSSYFENFKPSSNKIYDRASKVLEQYKSQSYSQNAPSSVTDTNDYLSEKGDFKMPQMRPFVNSKDKMTALQIDSIDTDLLSLSELWGEKGERLERADSLKLEEERLKREHCEVMIQQLQRKILEQQEKLAVAIRVDRGKDTAINKLRDAWLRLTHSLDKAEERHRAALEKMVKEVDNFKMVANDAQKKTRHFESELYKALDLAHDYQEKCKQLTQEKKELQDSTDKVIAEKEEVLRSKEKEIEIVKDNCETIMRLNKQSADCVRNLEDSLEKERREHELTKCRVSELSDRIQSEQDEATLARQERDVLKEKVNEERSRCNLLERQLCETQNLNSELVKRCVSILIFILTPNNDTVKQSQKGLPLTGEVSSSHNETLVQKSEVRGHYQRQLEAAVLAKLHDFQAQLQQAQQDMETEARAKENSIVDTYNVQISRIEEQHKLEVNILEEKQKEEIKLYRLQLAQAAERIGFLENKLETYRRRRGQIASQLHSVMEAQWRQALQILTNGQPAAQTASQSASQHTSQYNSLPNPLAMASHGFASLDLSRPDSVLAATSNSRPTQKLATDGLSDTELQQYVNMLLSKPVNFESNLDTEGEDLKRPSSELHEPPTSDRADKHERRDKTRKTYISKPPWKA</sequence>
<dbReference type="PANTHER" id="PTHR34439:SF1">
    <property type="entry name" value="CENTROBIN"/>
    <property type="match status" value="1"/>
</dbReference>
<accession>A0AAJ6Z278</accession>